<dbReference type="EMBL" id="JACVVK020000048">
    <property type="protein sequence ID" value="KAK7498804.1"/>
    <property type="molecule type" value="Genomic_DNA"/>
</dbReference>
<comment type="caution">
    <text evidence="2">The sequence shown here is derived from an EMBL/GenBank/DDBJ whole genome shotgun (WGS) entry which is preliminary data.</text>
</comment>
<keyword evidence="3" id="KW-1185">Reference proteome</keyword>
<evidence type="ECO:0000313" key="2">
    <source>
        <dbReference type="EMBL" id="KAK7498804.1"/>
    </source>
</evidence>
<proteinExistence type="predicted"/>
<accession>A0ABD0LIJ2</accession>
<dbReference type="AlphaFoldDB" id="A0ABD0LIJ2"/>
<evidence type="ECO:0000256" key="1">
    <source>
        <dbReference type="SAM" id="MobiDB-lite"/>
    </source>
</evidence>
<dbReference type="Proteomes" id="UP001519460">
    <property type="component" value="Unassembled WGS sequence"/>
</dbReference>
<feature type="region of interest" description="Disordered" evidence="1">
    <location>
        <begin position="1"/>
        <end position="24"/>
    </location>
</feature>
<reference evidence="2 3" key="1">
    <citation type="journal article" date="2023" name="Sci. Data">
        <title>Genome assembly of the Korean intertidal mud-creeper Batillaria attramentaria.</title>
        <authorList>
            <person name="Patra A.K."/>
            <person name="Ho P.T."/>
            <person name="Jun S."/>
            <person name="Lee S.J."/>
            <person name="Kim Y."/>
            <person name="Won Y.J."/>
        </authorList>
    </citation>
    <scope>NUCLEOTIDE SEQUENCE [LARGE SCALE GENOMIC DNA]</scope>
    <source>
        <strain evidence="2">Wonlab-2016</strain>
    </source>
</reference>
<gene>
    <name evidence="2" type="ORF">BaRGS_00009896</name>
</gene>
<feature type="region of interest" description="Disordered" evidence="1">
    <location>
        <begin position="60"/>
        <end position="81"/>
    </location>
</feature>
<evidence type="ECO:0000313" key="3">
    <source>
        <dbReference type="Proteomes" id="UP001519460"/>
    </source>
</evidence>
<protein>
    <submittedName>
        <fullName evidence="2">Uncharacterized protein</fullName>
    </submittedName>
</protein>
<organism evidence="2 3">
    <name type="scientific">Batillaria attramentaria</name>
    <dbReference type="NCBI Taxonomy" id="370345"/>
    <lineage>
        <taxon>Eukaryota</taxon>
        <taxon>Metazoa</taxon>
        <taxon>Spiralia</taxon>
        <taxon>Lophotrochozoa</taxon>
        <taxon>Mollusca</taxon>
        <taxon>Gastropoda</taxon>
        <taxon>Caenogastropoda</taxon>
        <taxon>Sorbeoconcha</taxon>
        <taxon>Cerithioidea</taxon>
        <taxon>Batillariidae</taxon>
        <taxon>Batillaria</taxon>
    </lineage>
</organism>
<name>A0ABD0LIJ2_9CAEN</name>
<sequence>MSARANNHNKDPLPAPLPRLPPLANTTNLSLSVYKNNEDCEQEDEARLCPREWPDILPLDRQTCQNSTPSEARWRRSTQEAAHIRTSQNNIYYEINVES</sequence>